<dbReference type="OrthoDB" id="9981912at2759"/>
<evidence type="ECO:0000313" key="3">
    <source>
        <dbReference type="EMBL" id="CAF3706339.1"/>
    </source>
</evidence>
<reference evidence="2" key="1">
    <citation type="submission" date="2021-02" db="EMBL/GenBank/DDBJ databases">
        <authorList>
            <person name="Nowell W R."/>
        </authorList>
    </citation>
    <scope>NUCLEOTIDE SEQUENCE</scope>
</reference>
<evidence type="ECO:0000313" key="5">
    <source>
        <dbReference type="Proteomes" id="UP000663829"/>
    </source>
</evidence>
<dbReference type="Proteomes" id="UP000681722">
    <property type="component" value="Unassembled WGS sequence"/>
</dbReference>
<name>A0A814VHI5_9BILA</name>
<dbReference type="Proteomes" id="UP000682733">
    <property type="component" value="Unassembled WGS sequence"/>
</dbReference>
<dbReference type="Proteomes" id="UP000677228">
    <property type="component" value="Unassembled WGS sequence"/>
</dbReference>
<sequence>MSIMSTTRNYVSYSSDDLELCWNLLNEYNDFRRIAQFRLKLIKQLTDANISLINVPRKTLIMQILTRQLFHITQLEELKAVKDVTNYFTQEELAESNKVTETILMMNPELEDSDSLTDTWFELNELKAKIKDAQQYIPATYYQRKQMLNKILGYEPLNEIDNTVIEEEKALDVDAIFPKDDILNNGDLFEFSSNRLHDAFYVFKTIRGTWKQIKSMWLNKLESNYQFHFDKIEDKNEVILVPAMEEYGYGVPYLFATTPWECLPDGAVYKYIDINHFIQLNLLESSTIQYVLKEIEERKLNPHYHDDYMDEDLTVDLNTFPQEYIAVINVEKQQNVIWYKRAVYGTLNSAAKNLNDNREIFLSRRLLEAKIQFDA</sequence>
<dbReference type="EMBL" id="CAJNOQ010008102">
    <property type="protein sequence ID" value="CAF1188283.1"/>
    <property type="molecule type" value="Genomic_DNA"/>
</dbReference>
<accession>A0A814VHI5</accession>
<protein>
    <submittedName>
        <fullName evidence="2">Uncharacterized protein</fullName>
    </submittedName>
</protein>
<organism evidence="2 5">
    <name type="scientific">Didymodactylos carnosus</name>
    <dbReference type="NCBI Taxonomy" id="1234261"/>
    <lineage>
        <taxon>Eukaryota</taxon>
        <taxon>Metazoa</taxon>
        <taxon>Spiralia</taxon>
        <taxon>Gnathifera</taxon>
        <taxon>Rotifera</taxon>
        <taxon>Eurotatoria</taxon>
        <taxon>Bdelloidea</taxon>
        <taxon>Philodinida</taxon>
        <taxon>Philodinidae</taxon>
        <taxon>Didymodactylos</taxon>
    </lineage>
</organism>
<evidence type="ECO:0000313" key="4">
    <source>
        <dbReference type="EMBL" id="CAF3952553.1"/>
    </source>
</evidence>
<dbReference type="Proteomes" id="UP000663829">
    <property type="component" value="Unassembled WGS sequence"/>
</dbReference>
<evidence type="ECO:0000313" key="2">
    <source>
        <dbReference type="EMBL" id="CAF1188283.1"/>
    </source>
</evidence>
<dbReference type="EMBL" id="CAJOBC010008103">
    <property type="protein sequence ID" value="CAF3952553.1"/>
    <property type="molecule type" value="Genomic_DNA"/>
</dbReference>
<comment type="caution">
    <text evidence="2">The sequence shown here is derived from an EMBL/GenBank/DDBJ whole genome shotgun (WGS) entry which is preliminary data.</text>
</comment>
<dbReference type="AlphaFoldDB" id="A0A814VHI5"/>
<dbReference type="EMBL" id="CAJOBA010004208">
    <property type="protein sequence ID" value="CAF3706339.1"/>
    <property type="molecule type" value="Genomic_DNA"/>
</dbReference>
<evidence type="ECO:0000313" key="1">
    <source>
        <dbReference type="EMBL" id="CAF0929531.1"/>
    </source>
</evidence>
<keyword evidence="5" id="KW-1185">Reference proteome</keyword>
<proteinExistence type="predicted"/>
<gene>
    <name evidence="2" type="ORF">GPM918_LOCUS23069</name>
    <name evidence="1" type="ORF">OVA965_LOCUS11071</name>
    <name evidence="4" type="ORF">SRO942_LOCUS23068</name>
    <name evidence="3" type="ORF">TMI583_LOCUS11067</name>
</gene>
<dbReference type="EMBL" id="CAJNOK010004206">
    <property type="protein sequence ID" value="CAF0929531.1"/>
    <property type="molecule type" value="Genomic_DNA"/>
</dbReference>